<dbReference type="AlphaFoldDB" id="G5H9I7"/>
<dbReference type="NCBIfam" id="TIGR00051">
    <property type="entry name" value="YbgC/FadM family acyl-CoA thioesterase"/>
    <property type="match status" value="1"/>
</dbReference>
<accession>G5H9I7</accession>
<dbReference type="InterPro" id="IPR008272">
    <property type="entry name" value="HB-CoA_thioesterase_AS"/>
</dbReference>
<dbReference type="GO" id="GO:0047617">
    <property type="term" value="F:fatty acyl-CoA hydrolase activity"/>
    <property type="evidence" value="ECO:0007669"/>
    <property type="project" value="TreeGrafter"/>
</dbReference>
<gene>
    <name evidence="3" type="ORF">HMPREF9450_02273</name>
</gene>
<dbReference type="InterPro" id="IPR050563">
    <property type="entry name" value="4-hydroxybenzoyl-CoA_TE"/>
</dbReference>
<dbReference type="PANTHER" id="PTHR31793:SF27">
    <property type="entry name" value="NOVEL THIOESTERASE SUPERFAMILY DOMAIN AND SAPOSIN A-TYPE DOMAIN CONTAINING PROTEIN (0610012H03RIK)"/>
    <property type="match status" value="1"/>
</dbReference>
<dbReference type="InterPro" id="IPR006684">
    <property type="entry name" value="YbgC/YbaW"/>
</dbReference>
<evidence type="ECO:0000256" key="2">
    <source>
        <dbReference type="ARBA" id="ARBA00022801"/>
    </source>
</evidence>
<dbReference type="PATRIC" id="fig|742725.3.peg.2342"/>
<dbReference type="SUPFAM" id="SSF54637">
    <property type="entry name" value="Thioesterase/thiol ester dehydrase-isomerase"/>
    <property type="match status" value="1"/>
</dbReference>
<evidence type="ECO:0000313" key="3">
    <source>
        <dbReference type="EMBL" id="EHB92224.1"/>
    </source>
</evidence>
<dbReference type="Gene3D" id="3.10.129.10">
    <property type="entry name" value="Hotdog Thioesterase"/>
    <property type="match status" value="1"/>
</dbReference>
<dbReference type="PANTHER" id="PTHR31793">
    <property type="entry name" value="4-HYDROXYBENZOYL-COA THIOESTERASE FAMILY MEMBER"/>
    <property type="match status" value="1"/>
</dbReference>
<name>G5H9I7_9BACT</name>
<dbReference type="STRING" id="742725.HMPREF9450_02273"/>
<dbReference type="OrthoDB" id="9800856at2"/>
<dbReference type="eggNOG" id="COG0824">
    <property type="taxonomic scope" value="Bacteria"/>
</dbReference>
<dbReference type="HOGENOM" id="CLU_101141_3_2_10"/>
<proteinExistence type="inferred from homology"/>
<dbReference type="CDD" id="cd00586">
    <property type="entry name" value="4HBT"/>
    <property type="match status" value="1"/>
</dbReference>
<sequence length="137" mass="16317">MITRDIPIRVRYYETDCMGIVHHSNYVRYYETARTEMLREFGTTYQEMEREGVMLPVLDVQSHYITPAYDDDLLTVRVTLAEPPRVKMRFDYEIFRENGELINTGSVTLAFMNSTTRRACRAPKYFLELLKPYFPEH</sequence>
<comment type="similarity">
    <text evidence="1">Belongs to the 4-hydroxybenzoyl-CoA thioesterase family.</text>
</comment>
<dbReference type="PROSITE" id="PS01328">
    <property type="entry name" value="4HBCOA_THIOESTERASE"/>
    <property type="match status" value="1"/>
</dbReference>
<evidence type="ECO:0000313" key="4">
    <source>
        <dbReference type="Proteomes" id="UP000006008"/>
    </source>
</evidence>
<dbReference type="PIRSF" id="PIRSF003230">
    <property type="entry name" value="YbgC"/>
    <property type="match status" value="1"/>
</dbReference>
<keyword evidence="2" id="KW-0378">Hydrolase</keyword>
<dbReference type="RefSeq" id="WP_009135079.1">
    <property type="nucleotide sequence ID" value="NZ_CP102250.1"/>
</dbReference>
<dbReference type="EMBL" id="ADLD01000013">
    <property type="protein sequence ID" value="EHB92224.1"/>
    <property type="molecule type" value="Genomic_DNA"/>
</dbReference>
<protein>
    <submittedName>
        <fullName evidence="3">Uncharacterized protein</fullName>
    </submittedName>
</protein>
<dbReference type="GeneID" id="92817058"/>
<reference evidence="3 4" key="1">
    <citation type="submission" date="2011-08" db="EMBL/GenBank/DDBJ databases">
        <title>The Genome Sequence of Alistipes indistinctus YIT 12060.</title>
        <authorList>
            <consortium name="The Broad Institute Genome Sequencing Platform"/>
            <person name="Earl A."/>
            <person name="Ward D."/>
            <person name="Feldgarden M."/>
            <person name="Gevers D."/>
            <person name="Morotomi M."/>
            <person name="Young S.K."/>
            <person name="Zeng Q."/>
            <person name="Gargeya S."/>
            <person name="Fitzgerald M."/>
            <person name="Haas B."/>
            <person name="Abouelleil A."/>
            <person name="Alvarado L."/>
            <person name="Arachchi H.M."/>
            <person name="Berlin A."/>
            <person name="Brown A."/>
            <person name="Chapman S.B."/>
            <person name="Chen Z."/>
            <person name="Dunbar C."/>
            <person name="Freedman E."/>
            <person name="Gearin G."/>
            <person name="Gellesch M."/>
            <person name="Goldberg J."/>
            <person name="Griggs A."/>
            <person name="Gujja S."/>
            <person name="Heiman D."/>
            <person name="Howarth C."/>
            <person name="Larson L."/>
            <person name="Lui A."/>
            <person name="MacDonald P.J.P."/>
            <person name="Montmayeur A."/>
            <person name="Murphy C."/>
            <person name="Neiman D."/>
            <person name="Pearson M."/>
            <person name="Priest M."/>
            <person name="Roberts A."/>
            <person name="Saif S."/>
            <person name="Shea T."/>
            <person name="Shenoy N."/>
            <person name="Sisk P."/>
            <person name="Stolte C."/>
            <person name="Sykes S."/>
            <person name="Wortman J."/>
            <person name="Nusbaum C."/>
            <person name="Birren B."/>
        </authorList>
    </citation>
    <scope>NUCLEOTIDE SEQUENCE [LARGE SCALE GENOMIC DNA]</scope>
    <source>
        <strain evidence="3 4">YIT 12060</strain>
    </source>
</reference>
<comment type="caution">
    <text evidence="3">The sequence shown here is derived from an EMBL/GenBank/DDBJ whole genome shotgun (WGS) entry which is preliminary data.</text>
</comment>
<dbReference type="Proteomes" id="UP000006008">
    <property type="component" value="Unassembled WGS sequence"/>
</dbReference>
<keyword evidence="4" id="KW-1185">Reference proteome</keyword>
<organism evidence="3 4">
    <name type="scientific">Alistipes indistinctus YIT 12060</name>
    <dbReference type="NCBI Taxonomy" id="742725"/>
    <lineage>
        <taxon>Bacteria</taxon>
        <taxon>Pseudomonadati</taxon>
        <taxon>Bacteroidota</taxon>
        <taxon>Bacteroidia</taxon>
        <taxon>Bacteroidales</taxon>
        <taxon>Rikenellaceae</taxon>
        <taxon>Alistipes</taxon>
    </lineage>
</organism>
<dbReference type="InterPro" id="IPR029069">
    <property type="entry name" value="HotDog_dom_sf"/>
</dbReference>
<evidence type="ECO:0000256" key="1">
    <source>
        <dbReference type="ARBA" id="ARBA00005953"/>
    </source>
</evidence>
<dbReference type="Pfam" id="PF13279">
    <property type="entry name" value="4HBT_2"/>
    <property type="match status" value="1"/>
</dbReference>